<dbReference type="Gene3D" id="3.40.50.150">
    <property type="entry name" value="Vaccinia Virus protein VP39"/>
    <property type="match status" value="1"/>
</dbReference>
<reference evidence="7 8" key="1">
    <citation type="journal article" date="2022" name="Med Res Arch">
        <title>Genomic identification of streptococcal strains and relation to clinical characteristics. A substudy to The Partial Oral Treatment of Endocarditis (POET) Trial.</title>
        <authorList>
            <person name="Christensen J."/>
            <person name="Jensen C."/>
            <person name="Dargis R."/>
            <person name="Nielsen X."/>
            <person name="Pries- Heje M."/>
            <person name="Wiingaard C."/>
            <person name="Ihlemann N."/>
            <person name="Gill S."/>
            <person name="Bruun N."/>
            <person name="Elming H."/>
            <person name="Povlsen J."/>
            <person name="Madsen T."/>
            <person name="Jensen K."/>
            <person name="Fuursted K."/>
            <person name="Ostergaard L."/>
            <person name="Christiansen U."/>
            <person name="Rosenvinge F."/>
            <person name="Helweg-Larsen J."/>
            <person name="Fosbol E."/>
            <person name="Kober L."/>
            <person name="Torp-Pedersen C."/>
            <person name="Tonder N."/>
            <person name="Moser C."/>
            <person name="Iversen K."/>
            <person name="Bundgaard H."/>
        </authorList>
    </citation>
    <scope>NUCLEOTIDE SEQUENCE [LARGE SCALE GENOMIC DNA]</scope>
    <source>
        <strain evidence="7 8">K16259064</strain>
    </source>
</reference>
<evidence type="ECO:0000313" key="8">
    <source>
        <dbReference type="Proteomes" id="UP001207177"/>
    </source>
</evidence>
<dbReference type="PANTHER" id="PTHR33841:SF1">
    <property type="entry name" value="DNA METHYLTRANSFERASE A"/>
    <property type="match status" value="1"/>
</dbReference>
<feature type="domain" description="Type II methyltransferase M.TaqI-like" evidence="6">
    <location>
        <begin position="544"/>
        <end position="705"/>
    </location>
</feature>
<protein>
    <recommendedName>
        <fullName evidence="1">site-specific DNA-methyltransferase (adenine-specific)</fullName>
        <ecNumber evidence="1">2.1.1.72</ecNumber>
    </recommendedName>
</protein>
<dbReference type="InterPro" id="IPR002052">
    <property type="entry name" value="DNA_methylase_N6_adenine_CS"/>
</dbReference>
<dbReference type="InterPro" id="IPR011639">
    <property type="entry name" value="MethylTrfase_TaqI-like_dom"/>
</dbReference>
<evidence type="ECO:0000256" key="4">
    <source>
        <dbReference type="ARBA" id="ARBA00022691"/>
    </source>
</evidence>
<evidence type="ECO:0000256" key="2">
    <source>
        <dbReference type="ARBA" id="ARBA00022603"/>
    </source>
</evidence>
<evidence type="ECO:0000256" key="1">
    <source>
        <dbReference type="ARBA" id="ARBA00011900"/>
    </source>
</evidence>
<dbReference type="PANTHER" id="PTHR33841">
    <property type="entry name" value="DNA METHYLTRANSFERASE YEEA-RELATED"/>
    <property type="match status" value="1"/>
</dbReference>
<dbReference type="Pfam" id="PF07669">
    <property type="entry name" value="Eco57I"/>
    <property type="match status" value="2"/>
</dbReference>
<feature type="domain" description="Type II methyltransferase M.TaqI-like" evidence="6">
    <location>
        <begin position="760"/>
        <end position="826"/>
    </location>
</feature>
<keyword evidence="3" id="KW-0808">Transferase</keyword>
<comment type="catalytic activity">
    <reaction evidence="5">
        <text>a 2'-deoxyadenosine in DNA + S-adenosyl-L-methionine = an N(6)-methyl-2'-deoxyadenosine in DNA + S-adenosyl-L-homocysteine + H(+)</text>
        <dbReference type="Rhea" id="RHEA:15197"/>
        <dbReference type="Rhea" id="RHEA-COMP:12418"/>
        <dbReference type="Rhea" id="RHEA-COMP:12419"/>
        <dbReference type="ChEBI" id="CHEBI:15378"/>
        <dbReference type="ChEBI" id="CHEBI:57856"/>
        <dbReference type="ChEBI" id="CHEBI:59789"/>
        <dbReference type="ChEBI" id="CHEBI:90615"/>
        <dbReference type="ChEBI" id="CHEBI:90616"/>
        <dbReference type="EC" id="2.1.1.72"/>
    </reaction>
</comment>
<dbReference type="EC" id="2.1.1.72" evidence="1"/>
<sequence length="1151" mass="133641">MQSLKELIENLKNDIQSFELVATYLGYSLGENPIENSGEWKILFTDKLEDKSKGVMAIKFQEDLNSSSKTIEVRRLYKQVEKLRDSYTVDFDTQLVGFIGENRIVIFPTHSGNRDVRLDINLETAEKSFYFSNFNLLKNENIQIEEDNFGFGEDIRIPDGVFTQQLSSHFLMVVSYYRKKLSELITASPLKQELKELVGFKAQFYLEQGDLINLVEDDTYTAVLSNVVDTIILRQLMRRFLEGYYGSDAFNVNDIALGVGNGTLDDALKKIAEAEATIRIGDEDTFKKLNRKKTPIKNQNEISLFDIFDDDEQRETSSLSLEENSKEQISEISRKATEQFRTVYDGDLFAGSVGQVADRLEILLAQDYTDFWTKLWLDTSAQEYSFRYEDLPPNAIEKQYENSMSQNVQIRIEDNNTPVVFYGEDSVEQKNKGAYYTDERFVNYMVKQTVEVEFEKRFLGLKEAIKSGELSDIQASVEYLLDMKIADLSSGGGSFLRGAFQLLTRKQPLMSTLNLPQEIEEQFPYFREDDEAIYQWEKYILEHMIYGVDIDYKAIIISSLTLTLSSIEHRPKEMKLPSLIGRNLIHQNSLINTVPYFRRKEIYANYRPELKELRKLKVEGSEKYEIKRTELQSKLLKYLPEKLRAESTFLHIEAIEVNLPEIFFDENGEFIENSGFDVVIGNPPWEIWKPNSDEFFSQYDDTYLSLSSTKKKTKRQGELFETMPRIKDKWEEELNRIEQGSIYFRHTDNFSNQSWTVEGKKTGSDINLYKISVERFLQLLKPDQHLSLIVPDNLMTDLGATGLRHLIFDNYDLEEFLSFENRQKIFPSVDGRYKFAVTTIKKSPSQREEFKAFFYKLNLDALNQENEKMGYPFSLVKEAEPEKYSLFEPRSIKEFNLYQKIKLKFPPLRETEVIKLRRDFDKTNDSALFLPIEEADYPLYEGKLMNQFKLVDVPTEGVSESDILRKTGADYENYRIGIRAIASATNQRSLIATLLPRYTTAANNLLMEKDVDPTKIQEKLFTLGLLNSYVLDFVLKKLVNTNINQTYLKQLPIPTISDVSCSEEIIQIVKQLLLKNGPLYEELENLVTGDGFKELSHDDLIAELNARVMLAFELTREDIIDLMKTFETANHKAFVEEETQRIIAVYDRINR</sequence>
<dbReference type="Proteomes" id="UP001207177">
    <property type="component" value="Unassembled WGS sequence"/>
</dbReference>
<dbReference type="GO" id="GO:0009007">
    <property type="term" value="F:site-specific DNA-methyltransferase (adenine-specific) activity"/>
    <property type="evidence" value="ECO:0007669"/>
    <property type="project" value="UniProtKB-EC"/>
</dbReference>
<gene>
    <name evidence="7" type="ORF">MK395_08990</name>
</gene>
<evidence type="ECO:0000313" key="7">
    <source>
        <dbReference type="EMBL" id="MCY7060930.1"/>
    </source>
</evidence>
<dbReference type="GO" id="GO:0003676">
    <property type="term" value="F:nucleic acid binding"/>
    <property type="evidence" value="ECO:0007669"/>
    <property type="project" value="InterPro"/>
</dbReference>
<accession>A0AAW5WJ96</accession>
<dbReference type="GO" id="GO:0032259">
    <property type="term" value="P:methylation"/>
    <property type="evidence" value="ECO:0007669"/>
    <property type="project" value="UniProtKB-KW"/>
</dbReference>
<dbReference type="AlphaFoldDB" id="A0AAW5WJ96"/>
<dbReference type="PRINTS" id="PR00507">
    <property type="entry name" value="N12N6MTFRASE"/>
</dbReference>
<dbReference type="GO" id="GO:0006304">
    <property type="term" value="P:DNA modification"/>
    <property type="evidence" value="ECO:0007669"/>
    <property type="project" value="InterPro"/>
</dbReference>
<keyword evidence="4" id="KW-0949">S-adenosyl-L-methionine</keyword>
<comment type="caution">
    <text evidence="7">The sequence shown here is derived from an EMBL/GenBank/DDBJ whole genome shotgun (WGS) entry which is preliminary data.</text>
</comment>
<dbReference type="RefSeq" id="WP_268711714.1">
    <property type="nucleotide sequence ID" value="NZ_JAKUVW010000005.1"/>
</dbReference>
<organism evidence="7 8">
    <name type="scientific">Streptococcus oralis</name>
    <dbReference type="NCBI Taxonomy" id="1303"/>
    <lineage>
        <taxon>Bacteria</taxon>
        <taxon>Bacillati</taxon>
        <taxon>Bacillota</taxon>
        <taxon>Bacilli</taxon>
        <taxon>Lactobacillales</taxon>
        <taxon>Streptococcaceae</taxon>
        <taxon>Streptococcus</taxon>
    </lineage>
</organism>
<keyword evidence="2 7" id="KW-0489">Methyltransferase</keyword>
<evidence type="ECO:0000256" key="3">
    <source>
        <dbReference type="ARBA" id="ARBA00022679"/>
    </source>
</evidence>
<dbReference type="InterPro" id="IPR050953">
    <property type="entry name" value="N4_N6_ade-DNA_methylase"/>
</dbReference>
<proteinExistence type="predicted"/>
<dbReference type="InterPro" id="IPR029063">
    <property type="entry name" value="SAM-dependent_MTases_sf"/>
</dbReference>
<evidence type="ECO:0000256" key="5">
    <source>
        <dbReference type="ARBA" id="ARBA00047942"/>
    </source>
</evidence>
<dbReference type="SUPFAM" id="SSF53335">
    <property type="entry name" value="S-adenosyl-L-methionine-dependent methyltransferases"/>
    <property type="match status" value="1"/>
</dbReference>
<dbReference type="EMBL" id="JAKUVW010000005">
    <property type="protein sequence ID" value="MCY7060930.1"/>
    <property type="molecule type" value="Genomic_DNA"/>
</dbReference>
<dbReference type="PROSITE" id="PS00092">
    <property type="entry name" value="N6_MTASE"/>
    <property type="match status" value="1"/>
</dbReference>
<evidence type="ECO:0000259" key="6">
    <source>
        <dbReference type="Pfam" id="PF07669"/>
    </source>
</evidence>
<name>A0AAW5WJ96_STROR</name>